<dbReference type="GO" id="GO:0009279">
    <property type="term" value="C:cell outer membrane"/>
    <property type="evidence" value="ECO:0007669"/>
    <property type="project" value="UniProtKB-SubCell"/>
</dbReference>
<dbReference type="InterPro" id="IPR006664">
    <property type="entry name" value="OMP_bac"/>
</dbReference>
<protein>
    <recommendedName>
        <fullName evidence="8">Peptidoglycan-associated lipoprotein</fullName>
        <shortName evidence="8">PAL</shortName>
    </recommendedName>
</protein>
<reference evidence="12 13" key="1">
    <citation type="journal article" date="2017" name="ISME J.">
        <title>An acid-tolerant ammonia-oxidizing ?-proteobacterium from soil.</title>
        <authorList>
            <person name="Hayatsu M."/>
            <person name="Tago K."/>
            <person name="Uchiyama I."/>
            <person name="Toyoda A."/>
            <person name="Wang Y."/>
            <person name="Shimomura Y."/>
            <person name="Okubo T."/>
            <person name="Kurisu F."/>
            <person name="Hirono Y."/>
            <person name="Nonaka K."/>
            <person name="Akiyama H."/>
            <person name="Itoh T."/>
            <person name="Takami H."/>
        </authorList>
    </citation>
    <scope>NUCLEOTIDE SEQUENCE [LARGE SCALE GENOMIC DNA]</scope>
    <source>
        <strain evidence="12 13">TAO100</strain>
    </source>
</reference>
<evidence type="ECO:0000256" key="5">
    <source>
        <dbReference type="ARBA" id="ARBA00023237"/>
    </source>
</evidence>
<sequence>MRLTIPILLLLVYWLAGCAGGSATTKNEPSAMLAANKNQTLTDEGATASGDESATASGVSEGETYQGDPLNNPDSPLANKVFYFKFDSDEIQEDDRPSIEAHGDYLAKHPNIKVSLEGHTDERGSREYNLALGERRANAVRRLLLLMGASEEQVKVVSYGEERPAVEGYDEGAWQLNRRVEIIYP</sequence>
<comment type="similarity">
    <text evidence="8">Belongs to the Pal lipoprotein family.</text>
</comment>
<keyword evidence="1 8" id="KW-0132">Cell division</keyword>
<dbReference type="SUPFAM" id="SSF103088">
    <property type="entry name" value="OmpA-like"/>
    <property type="match status" value="1"/>
</dbReference>
<evidence type="ECO:0000256" key="10">
    <source>
        <dbReference type="SAM" id="SignalP"/>
    </source>
</evidence>
<evidence type="ECO:0000313" key="12">
    <source>
        <dbReference type="EMBL" id="BAW79472.1"/>
    </source>
</evidence>
<dbReference type="Proteomes" id="UP000243679">
    <property type="component" value="Chromosome"/>
</dbReference>
<accession>A0A1Q2SK31</accession>
<dbReference type="OrthoDB" id="9809164at2"/>
<feature type="domain" description="OmpA-like" evidence="11">
    <location>
        <begin position="71"/>
        <end position="185"/>
    </location>
</feature>
<name>A0A1Q2SK31_9GAMM</name>
<evidence type="ECO:0000256" key="9">
    <source>
        <dbReference type="SAM" id="MobiDB-lite"/>
    </source>
</evidence>
<evidence type="ECO:0000256" key="1">
    <source>
        <dbReference type="ARBA" id="ARBA00022618"/>
    </source>
</evidence>
<dbReference type="PRINTS" id="PR01021">
    <property type="entry name" value="OMPADOMAIN"/>
</dbReference>
<proteinExistence type="inferred from homology"/>
<organism evidence="12 13">
    <name type="scientific">Candidatus Nitrosoglobus terrae</name>
    <dbReference type="NCBI Taxonomy" id="1630141"/>
    <lineage>
        <taxon>Bacteria</taxon>
        <taxon>Pseudomonadati</taxon>
        <taxon>Pseudomonadota</taxon>
        <taxon>Gammaproteobacteria</taxon>
        <taxon>Chromatiales</taxon>
        <taxon>Chromatiaceae</taxon>
        <taxon>Candidatus Nitrosoglobus</taxon>
    </lineage>
</organism>
<dbReference type="CDD" id="cd07185">
    <property type="entry name" value="OmpA_C-like"/>
    <property type="match status" value="1"/>
</dbReference>
<evidence type="ECO:0000256" key="3">
    <source>
        <dbReference type="ARBA" id="ARBA00023136"/>
    </source>
</evidence>
<evidence type="ECO:0000256" key="7">
    <source>
        <dbReference type="ARBA" id="ARBA00023306"/>
    </source>
</evidence>
<dbReference type="Gene3D" id="3.30.1330.60">
    <property type="entry name" value="OmpA-like domain"/>
    <property type="match status" value="1"/>
</dbReference>
<keyword evidence="3 8" id="KW-0472">Membrane</keyword>
<keyword evidence="4 8" id="KW-0564">Palmitate</keyword>
<dbReference type="GO" id="GO:0051301">
    <property type="term" value="P:cell division"/>
    <property type="evidence" value="ECO:0007669"/>
    <property type="project" value="UniProtKB-UniRule"/>
</dbReference>
<evidence type="ECO:0000313" key="13">
    <source>
        <dbReference type="Proteomes" id="UP000243679"/>
    </source>
</evidence>
<keyword evidence="2 8" id="KW-0732">Signal</keyword>
<dbReference type="HAMAP" id="MF_02204">
    <property type="entry name" value="Pal"/>
    <property type="match status" value="1"/>
</dbReference>
<dbReference type="PROSITE" id="PS51257">
    <property type="entry name" value="PROKAR_LIPOPROTEIN"/>
    <property type="match status" value="1"/>
</dbReference>
<dbReference type="InterPro" id="IPR006665">
    <property type="entry name" value="OmpA-like"/>
</dbReference>
<dbReference type="RefSeq" id="WP_096526135.1">
    <property type="nucleotide sequence ID" value="NZ_AP014836.1"/>
</dbReference>
<feature type="chain" id="PRO_5012727129" description="Peptidoglycan-associated lipoprotein" evidence="10">
    <location>
        <begin position="19"/>
        <end position="185"/>
    </location>
</feature>
<keyword evidence="5 8" id="KW-0998">Cell outer membrane</keyword>
<dbReference type="AlphaFoldDB" id="A0A1Q2SK31"/>
<comment type="subcellular location">
    <subcellularLocation>
        <location evidence="8">Cell outer membrane</location>
        <topology evidence="8">Lipid-anchor</topology>
    </subcellularLocation>
</comment>
<dbReference type="PANTHER" id="PTHR30329">
    <property type="entry name" value="STATOR ELEMENT OF FLAGELLAR MOTOR COMPLEX"/>
    <property type="match status" value="1"/>
</dbReference>
<comment type="subunit">
    <text evidence="8">The Tol-Pal system is composed of five core proteins: the inner membrane proteins TolA, TolQ and TolR, the periplasmic protein TolB and the outer membrane protein Pal. They form a network linking the inner and outer membranes and the peptidoglycan layer.</text>
</comment>
<feature type="signal peptide" evidence="10">
    <location>
        <begin position="1"/>
        <end position="18"/>
    </location>
</feature>
<keyword evidence="6 8" id="KW-0449">Lipoprotein</keyword>
<dbReference type="Pfam" id="PF00691">
    <property type="entry name" value="OmpA"/>
    <property type="match status" value="1"/>
</dbReference>
<dbReference type="InterPro" id="IPR039001">
    <property type="entry name" value="Pal"/>
</dbReference>
<dbReference type="InterPro" id="IPR036737">
    <property type="entry name" value="OmpA-like_sf"/>
</dbReference>
<gene>
    <name evidence="8" type="primary">pal</name>
    <name evidence="12" type="ORF">TAO_0102</name>
</gene>
<evidence type="ECO:0000256" key="6">
    <source>
        <dbReference type="ARBA" id="ARBA00023288"/>
    </source>
</evidence>
<keyword evidence="7 8" id="KW-0131">Cell cycle</keyword>
<evidence type="ECO:0000256" key="2">
    <source>
        <dbReference type="ARBA" id="ARBA00022729"/>
    </source>
</evidence>
<dbReference type="PANTHER" id="PTHR30329:SF21">
    <property type="entry name" value="LIPOPROTEIN YIAD-RELATED"/>
    <property type="match status" value="1"/>
</dbReference>
<comment type="function">
    <text evidence="8">Part of the Tol-Pal system, which plays a role in outer membrane invagination during cell division and is important for maintaining outer membrane integrity.</text>
</comment>
<dbReference type="EMBL" id="AP014836">
    <property type="protein sequence ID" value="BAW79472.1"/>
    <property type="molecule type" value="Genomic_DNA"/>
</dbReference>
<dbReference type="InterPro" id="IPR014169">
    <property type="entry name" value="Pal_lipo_C"/>
</dbReference>
<keyword evidence="13" id="KW-1185">Reference proteome</keyword>
<feature type="region of interest" description="Disordered" evidence="9">
    <location>
        <begin position="42"/>
        <end position="73"/>
    </location>
</feature>
<evidence type="ECO:0000259" key="11">
    <source>
        <dbReference type="PROSITE" id="PS51123"/>
    </source>
</evidence>
<evidence type="ECO:0000256" key="8">
    <source>
        <dbReference type="HAMAP-Rule" id="MF_02204"/>
    </source>
</evidence>
<dbReference type="KEGG" id="ntt:TAO_0102"/>
<dbReference type="NCBIfam" id="TIGR02802">
    <property type="entry name" value="Pal_lipo"/>
    <property type="match status" value="1"/>
</dbReference>
<dbReference type="InterPro" id="IPR050330">
    <property type="entry name" value="Bact_OuterMem_StrucFunc"/>
</dbReference>
<dbReference type="PROSITE" id="PS51123">
    <property type="entry name" value="OMPA_2"/>
    <property type="match status" value="1"/>
</dbReference>
<evidence type="ECO:0000256" key="4">
    <source>
        <dbReference type="ARBA" id="ARBA00023139"/>
    </source>
</evidence>